<proteinExistence type="predicted"/>
<dbReference type="AlphaFoldDB" id="A0A1M5CUT3"/>
<protein>
    <submittedName>
        <fullName evidence="1">Uncharacterized protein</fullName>
    </submittedName>
</protein>
<organism evidence="1 2">
    <name type="scientific">Fodinibius roseus</name>
    <dbReference type="NCBI Taxonomy" id="1194090"/>
    <lineage>
        <taxon>Bacteria</taxon>
        <taxon>Pseudomonadati</taxon>
        <taxon>Balneolota</taxon>
        <taxon>Balneolia</taxon>
        <taxon>Balneolales</taxon>
        <taxon>Balneolaceae</taxon>
        <taxon>Fodinibius</taxon>
    </lineage>
</organism>
<sequence length="217" mass="25231">MTYPIFNSVINRIEDDLHNREISINTFRTWNEDRINATGLEIEIDLRRSSDFIKALSINLDWDRFRETVLAKQLEGMEEHPFLQEKHMVSTSISPDIDIEITWLFNEKAHHHKLAAQNGYHKVEAASLWMEEITRKVNDLLADDDIITRWHVEVEGTKSGKYLSAVNLISYFQYTLVDLTSLNQVHQFVLKILHELLVKSNKVIKSAEQTLESQVAA</sequence>
<dbReference type="RefSeq" id="WP_073063723.1">
    <property type="nucleotide sequence ID" value="NZ_FQUS01000010.1"/>
</dbReference>
<accession>A0A1M5CUT3</accession>
<gene>
    <name evidence="1" type="ORF">SAMN05443144_11087</name>
</gene>
<dbReference type="EMBL" id="FQUS01000010">
    <property type="protein sequence ID" value="SHF58132.1"/>
    <property type="molecule type" value="Genomic_DNA"/>
</dbReference>
<dbReference type="Proteomes" id="UP000184041">
    <property type="component" value="Unassembled WGS sequence"/>
</dbReference>
<dbReference type="OrthoDB" id="1523317at2"/>
<evidence type="ECO:0000313" key="1">
    <source>
        <dbReference type="EMBL" id="SHF58132.1"/>
    </source>
</evidence>
<reference evidence="1 2" key="1">
    <citation type="submission" date="2016-11" db="EMBL/GenBank/DDBJ databases">
        <authorList>
            <person name="Jaros S."/>
            <person name="Januszkiewicz K."/>
            <person name="Wedrychowicz H."/>
        </authorList>
    </citation>
    <scope>NUCLEOTIDE SEQUENCE [LARGE SCALE GENOMIC DNA]</scope>
    <source>
        <strain evidence="1 2">DSM 21986</strain>
    </source>
</reference>
<keyword evidence="2" id="KW-1185">Reference proteome</keyword>
<evidence type="ECO:0000313" key="2">
    <source>
        <dbReference type="Proteomes" id="UP000184041"/>
    </source>
</evidence>
<name>A0A1M5CUT3_9BACT</name>